<protein>
    <recommendedName>
        <fullName evidence="6">OmpA-like domain-containing protein</fullName>
    </recommendedName>
</protein>
<feature type="coiled-coil region" evidence="1">
    <location>
        <begin position="48"/>
        <end position="89"/>
    </location>
</feature>
<keyword evidence="5" id="KW-1185">Reference proteome</keyword>
<feature type="transmembrane region" description="Helical" evidence="3">
    <location>
        <begin position="23"/>
        <end position="49"/>
    </location>
</feature>
<gene>
    <name evidence="4" type="ORF">RFN29_34485</name>
</gene>
<evidence type="ECO:0000313" key="5">
    <source>
        <dbReference type="Proteomes" id="UP001271249"/>
    </source>
</evidence>
<evidence type="ECO:0000256" key="3">
    <source>
        <dbReference type="SAM" id="Phobius"/>
    </source>
</evidence>
<evidence type="ECO:0008006" key="6">
    <source>
        <dbReference type="Google" id="ProtNLM"/>
    </source>
</evidence>
<dbReference type="InterPro" id="IPR036737">
    <property type="entry name" value="OmpA-like_sf"/>
</dbReference>
<keyword evidence="3" id="KW-0472">Membrane</keyword>
<evidence type="ECO:0000256" key="2">
    <source>
        <dbReference type="SAM" id="MobiDB-lite"/>
    </source>
</evidence>
<accession>A0ABU4ZF60</accession>
<reference evidence="4 5" key="1">
    <citation type="submission" date="2023-08" db="EMBL/GenBank/DDBJ databases">
        <title>Implementing the SeqCode for naming new Mesorhizobium species isolated from Vachellia karroo root nodules.</title>
        <authorList>
            <person name="Van Lill M."/>
        </authorList>
    </citation>
    <scope>NUCLEOTIDE SEQUENCE [LARGE SCALE GENOMIC DNA]</scope>
    <source>
        <strain evidence="4 5">VK22B</strain>
    </source>
</reference>
<dbReference type="Gene3D" id="3.30.1330.60">
    <property type="entry name" value="OmpA-like domain"/>
    <property type="match status" value="1"/>
</dbReference>
<evidence type="ECO:0000313" key="4">
    <source>
        <dbReference type="EMBL" id="MDX8496612.1"/>
    </source>
</evidence>
<keyword evidence="3" id="KW-0812">Transmembrane</keyword>
<proteinExistence type="predicted"/>
<evidence type="ECO:0000256" key="1">
    <source>
        <dbReference type="SAM" id="Coils"/>
    </source>
</evidence>
<dbReference type="EMBL" id="JAVIJC010000074">
    <property type="protein sequence ID" value="MDX8496612.1"/>
    <property type="molecule type" value="Genomic_DNA"/>
</dbReference>
<keyword evidence="1" id="KW-0175">Coiled coil</keyword>
<organism evidence="4 5">
    <name type="scientific">Mesorhizobium captivum</name>
    <dbReference type="NCBI Taxonomy" id="3072319"/>
    <lineage>
        <taxon>Bacteria</taxon>
        <taxon>Pseudomonadati</taxon>
        <taxon>Pseudomonadota</taxon>
        <taxon>Alphaproteobacteria</taxon>
        <taxon>Hyphomicrobiales</taxon>
        <taxon>Phyllobacteriaceae</taxon>
        <taxon>Mesorhizobium</taxon>
    </lineage>
</organism>
<keyword evidence="3" id="KW-1133">Transmembrane helix</keyword>
<dbReference type="Proteomes" id="UP001271249">
    <property type="component" value="Unassembled WGS sequence"/>
</dbReference>
<feature type="compositionally biased region" description="Basic and acidic residues" evidence="2">
    <location>
        <begin position="313"/>
        <end position="323"/>
    </location>
</feature>
<comment type="caution">
    <text evidence="4">The sequence shown here is derived from an EMBL/GenBank/DDBJ whole genome shotgun (WGS) entry which is preliminary data.</text>
</comment>
<sequence length="339" mass="36893">MVALNEPGGASVGYEKKGYARGLILGLTMAETMLLLVFCLLLVAGAIVAKKKAELETALEKVSRSEAEVRQLKQENKNLLAQVAELLERSTGHKVPDEEWRKLVRAKKAIEQIEQKGLTAEEAVSLAEATAAVRDNNLTADGVRKLVLADQRAADAERKLADAEKELAETTRQPKDLPPIINLSEAKGYSFEVSSAELKPAFKAKLEGAIAKQIAEIVAKYHVDVVEVIGHTDEQRLSRQSNMDFVLGRVLSGEENVSRMEPGDNAGLGLARAISVASVLKKKFVHLNILPMSGGQLILPDDRLTDGAQSGDAPERRRIEIRVRKSKQKLAAEGNHEGD</sequence>
<dbReference type="SUPFAM" id="SSF103088">
    <property type="entry name" value="OmpA-like"/>
    <property type="match status" value="1"/>
</dbReference>
<feature type="coiled-coil region" evidence="1">
    <location>
        <begin position="146"/>
        <end position="173"/>
    </location>
</feature>
<name>A0ABU4ZF60_9HYPH</name>
<feature type="region of interest" description="Disordered" evidence="2">
    <location>
        <begin position="302"/>
        <end position="339"/>
    </location>
</feature>
<dbReference type="RefSeq" id="WP_320230260.1">
    <property type="nucleotide sequence ID" value="NZ_JAVIJC010000074.1"/>
</dbReference>